<keyword evidence="3" id="KW-0645">Protease</keyword>
<organism evidence="5 6">
    <name type="scientific">Sulfurovum xiamenensis</name>
    <dbReference type="NCBI Taxonomy" id="3019066"/>
    <lineage>
        <taxon>Bacteria</taxon>
        <taxon>Pseudomonadati</taxon>
        <taxon>Campylobacterota</taxon>
        <taxon>Epsilonproteobacteria</taxon>
        <taxon>Campylobacterales</taxon>
        <taxon>Sulfurovaceae</taxon>
        <taxon>Sulfurovum</taxon>
    </lineage>
</organism>
<keyword evidence="3 5" id="KW-0378">Hydrolase</keyword>
<comment type="caution">
    <text evidence="5">The sequence shown here is derived from an EMBL/GenBank/DDBJ whole genome shotgun (WGS) entry which is preliminary data.</text>
</comment>
<keyword evidence="6" id="KW-1185">Reference proteome</keyword>
<dbReference type="CDD" id="cd06530">
    <property type="entry name" value="S26_SPase_I"/>
    <property type="match status" value="1"/>
</dbReference>
<dbReference type="SUPFAM" id="SSF51306">
    <property type="entry name" value="LexA/Signal peptidase"/>
    <property type="match status" value="1"/>
</dbReference>
<dbReference type="InterPro" id="IPR036286">
    <property type="entry name" value="LexA/Signal_pep-like_sf"/>
</dbReference>
<dbReference type="InterPro" id="IPR019533">
    <property type="entry name" value="Peptidase_S26"/>
</dbReference>
<evidence type="ECO:0000256" key="2">
    <source>
        <dbReference type="ARBA" id="ARBA00019232"/>
    </source>
</evidence>
<evidence type="ECO:0000256" key="3">
    <source>
        <dbReference type="RuleBase" id="RU362042"/>
    </source>
</evidence>
<evidence type="ECO:0000259" key="4">
    <source>
        <dbReference type="Pfam" id="PF10502"/>
    </source>
</evidence>
<proteinExistence type="inferred from homology"/>
<comment type="subcellular location">
    <subcellularLocation>
        <location evidence="3">Membrane</location>
        <topology evidence="3">Single-pass type II membrane protein</topology>
    </subcellularLocation>
</comment>
<dbReference type="PANTHER" id="PTHR43390">
    <property type="entry name" value="SIGNAL PEPTIDASE I"/>
    <property type="match status" value="1"/>
</dbReference>
<dbReference type="InterPro" id="IPR000223">
    <property type="entry name" value="Pept_S26A_signal_pept_1"/>
</dbReference>
<dbReference type="GO" id="GO:0009003">
    <property type="term" value="F:signal peptidase activity"/>
    <property type="evidence" value="ECO:0007669"/>
    <property type="project" value="UniProtKB-EC"/>
</dbReference>
<reference evidence="5" key="1">
    <citation type="submission" date="2023-01" db="EMBL/GenBank/DDBJ databases">
        <title>Sulfurovum sp. XTW-4 genome assembly.</title>
        <authorList>
            <person name="Wang J."/>
        </authorList>
    </citation>
    <scope>NUCLEOTIDE SEQUENCE</scope>
    <source>
        <strain evidence="5">XTW-4</strain>
    </source>
</reference>
<protein>
    <recommendedName>
        <fullName evidence="2 3">Signal peptidase I</fullName>
        <ecNumber evidence="3">3.4.21.89</ecNumber>
    </recommendedName>
</protein>
<sequence length="227" mass="26608">MQLKNTLSLMMKIGFLALFLTILFSFIRIYQVEDISMHPALIDGDYVIVENISAGVQIPSFFGYFDKHIYEHPQGISRGDILVFKHPIDNRLYIKRCVALPGDSVMQKNKIFYLQIATDENLTRQYAKKHLLKTIQLDGEIWIQAPYATYYTITHFDNIVGPKFLFTYPKTKITDKHYFMLGDLRDNSTDSRFFHAVAYDAIYYKLWLRIEASRNIDKLSSIKFYSQ</sequence>
<feature type="domain" description="Peptidase S26" evidence="4">
    <location>
        <begin position="15"/>
        <end position="202"/>
    </location>
</feature>
<dbReference type="NCBIfam" id="TIGR02227">
    <property type="entry name" value="sigpep_I_bact"/>
    <property type="match status" value="1"/>
</dbReference>
<dbReference type="Pfam" id="PF10502">
    <property type="entry name" value="Peptidase_S26"/>
    <property type="match status" value="1"/>
</dbReference>
<name>A0ABT7QQ08_9BACT</name>
<dbReference type="EC" id="3.4.21.89" evidence="3"/>
<dbReference type="PRINTS" id="PR00727">
    <property type="entry name" value="LEADERPTASE"/>
</dbReference>
<dbReference type="Proteomes" id="UP001169066">
    <property type="component" value="Unassembled WGS sequence"/>
</dbReference>
<comment type="catalytic activity">
    <reaction evidence="3">
        <text>Cleavage of hydrophobic, N-terminal signal or leader sequences from secreted and periplasmic proteins.</text>
        <dbReference type="EC" id="3.4.21.89"/>
    </reaction>
</comment>
<gene>
    <name evidence="5" type="primary">lepB</name>
    <name evidence="5" type="ORF">PF327_01930</name>
</gene>
<dbReference type="RefSeq" id="WP_289401099.1">
    <property type="nucleotide sequence ID" value="NZ_JAQIBC010000001.1"/>
</dbReference>
<evidence type="ECO:0000313" key="5">
    <source>
        <dbReference type="EMBL" id="MDM5262949.1"/>
    </source>
</evidence>
<accession>A0ABT7QQ08</accession>
<comment type="similarity">
    <text evidence="1 3">Belongs to the peptidase S26 family.</text>
</comment>
<evidence type="ECO:0000256" key="1">
    <source>
        <dbReference type="ARBA" id="ARBA00009370"/>
    </source>
</evidence>
<dbReference type="Gene3D" id="2.10.109.10">
    <property type="entry name" value="Umud Fragment, subunit A"/>
    <property type="match status" value="1"/>
</dbReference>
<evidence type="ECO:0000313" key="6">
    <source>
        <dbReference type="Proteomes" id="UP001169066"/>
    </source>
</evidence>
<dbReference type="EMBL" id="JAQIBC010000001">
    <property type="protein sequence ID" value="MDM5262949.1"/>
    <property type="molecule type" value="Genomic_DNA"/>
</dbReference>
<dbReference type="PANTHER" id="PTHR43390:SF1">
    <property type="entry name" value="CHLOROPLAST PROCESSING PEPTIDASE"/>
    <property type="match status" value="1"/>
</dbReference>